<dbReference type="PROSITE" id="PS00022">
    <property type="entry name" value="EGF_1"/>
    <property type="match status" value="3"/>
</dbReference>
<dbReference type="Proteomes" id="UP000663860">
    <property type="component" value="Unassembled WGS sequence"/>
</dbReference>
<reference evidence="5" key="1">
    <citation type="submission" date="2021-02" db="EMBL/GenBank/DDBJ databases">
        <authorList>
            <person name="Nowell W R."/>
        </authorList>
    </citation>
    <scope>NUCLEOTIDE SEQUENCE</scope>
</reference>
<evidence type="ECO:0000313" key="6">
    <source>
        <dbReference type="Proteomes" id="UP000663860"/>
    </source>
</evidence>
<dbReference type="PROSITE" id="PS51703">
    <property type="entry name" value="DZF"/>
    <property type="match status" value="1"/>
</dbReference>
<feature type="disulfide bond" evidence="1">
    <location>
        <begin position="331"/>
        <end position="340"/>
    </location>
</feature>
<dbReference type="GO" id="GO:0008061">
    <property type="term" value="F:chitin binding"/>
    <property type="evidence" value="ECO:0007669"/>
    <property type="project" value="InterPro"/>
</dbReference>
<feature type="domain" description="Chitin-binding type-2" evidence="3">
    <location>
        <begin position="469"/>
        <end position="526"/>
    </location>
</feature>
<evidence type="ECO:0000313" key="5">
    <source>
        <dbReference type="EMBL" id="CAF0904326.1"/>
    </source>
</evidence>
<dbReference type="EMBL" id="CAJNOE010000096">
    <property type="protein sequence ID" value="CAF0904326.1"/>
    <property type="molecule type" value="Genomic_DNA"/>
</dbReference>
<feature type="domain" description="EGF-like" evidence="2">
    <location>
        <begin position="305"/>
        <end position="341"/>
    </location>
</feature>
<dbReference type="SMART" id="SM00572">
    <property type="entry name" value="DZF"/>
    <property type="match status" value="1"/>
</dbReference>
<sequence>MIKTDRLFHIVVICAEWPTKNLLQTIENILSDNFDSNWKNQIQIDYQADKETIELQANTEEGVMYISILFTSPSIQQEKLEDKSEEFLSKINCLNALYSIHSARWFQNQVSTRQHSSALIRCLRYKTSISTNWHSLSSEIIEILIEYALSQNVSASNAFRRVLEYLSSGLSLLNGPSLCIPWQKDSTKDIFEELTNQQRNDITQEAQTGLRLMSFGQLTKWFEQSTNSQLMFSLSKRPYSDSDNNKCSLDCGNDGGRCLETKIKDMPEICACPDGTYTNSSCVQIEDKNDNETEITSINIHARRLLAVCEHSFCGDGGVCIIIDSTFGCICSDGGIADRCYSDINTGLITYCTLGCLNEGVCNPILGVCTCPSGYTGGRCEIARSTDLCRDISCRNGGVCNILTPTYATCWCLLGFHGDYCERQTVAPRCVSARCYNGGTCYEHSPASTIFAYCLCKPGFTGSRCELEYFRCPTNGFYADAYGCAQGKYFECVENTIIISRSCPRGLRFNFFLGRCDYATNVACPAI</sequence>
<dbReference type="InterPro" id="IPR049402">
    <property type="entry name" value="DZF_dom_C"/>
</dbReference>
<evidence type="ECO:0000259" key="2">
    <source>
        <dbReference type="PROSITE" id="PS50026"/>
    </source>
</evidence>
<feature type="domain" description="DZF" evidence="4">
    <location>
        <begin position="1"/>
        <end position="255"/>
    </location>
</feature>
<accession>A0A813ZUG3</accession>
<comment type="caution">
    <text evidence="5">The sequence shown here is derived from an EMBL/GenBank/DDBJ whole genome shotgun (WGS) entry which is preliminary data.</text>
</comment>
<dbReference type="GO" id="GO:0005576">
    <property type="term" value="C:extracellular region"/>
    <property type="evidence" value="ECO:0007669"/>
    <property type="project" value="InterPro"/>
</dbReference>
<dbReference type="PROSITE" id="PS01186">
    <property type="entry name" value="EGF_2"/>
    <property type="match status" value="3"/>
</dbReference>
<dbReference type="SUPFAM" id="SSF57196">
    <property type="entry name" value="EGF/Laminin"/>
    <property type="match status" value="3"/>
</dbReference>
<feature type="disulfide bond" evidence="1">
    <location>
        <begin position="371"/>
        <end position="380"/>
    </location>
</feature>
<dbReference type="Gene3D" id="2.170.140.10">
    <property type="entry name" value="Chitin binding domain"/>
    <property type="match status" value="1"/>
</dbReference>
<dbReference type="SMART" id="SM00494">
    <property type="entry name" value="ChtBD2"/>
    <property type="match status" value="1"/>
</dbReference>
<evidence type="ECO:0000259" key="3">
    <source>
        <dbReference type="PROSITE" id="PS50940"/>
    </source>
</evidence>
<evidence type="ECO:0000256" key="1">
    <source>
        <dbReference type="PROSITE-ProRule" id="PRU00076"/>
    </source>
</evidence>
<gene>
    <name evidence="5" type="ORF">IZO911_LOCUS12425</name>
</gene>
<dbReference type="Gene3D" id="2.10.25.10">
    <property type="entry name" value="Laminin"/>
    <property type="match status" value="3"/>
</dbReference>
<dbReference type="InterPro" id="IPR006561">
    <property type="entry name" value="DZF_dom"/>
</dbReference>
<organism evidence="5 6">
    <name type="scientific">Adineta steineri</name>
    <dbReference type="NCBI Taxonomy" id="433720"/>
    <lineage>
        <taxon>Eukaryota</taxon>
        <taxon>Metazoa</taxon>
        <taxon>Spiralia</taxon>
        <taxon>Gnathifera</taxon>
        <taxon>Rotifera</taxon>
        <taxon>Eurotatoria</taxon>
        <taxon>Bdelloidea</taxon>
        <taxon>Adinetida</taxon>
        <taxon>Adinetidae</taxon>
        <taxon>Adineta</taxon>
    </lineage>
</organism>
<feature type="disulfide bond" evidence="1">
    <location>
        <begin position="352"/>
        <end position="362"/>
    </location>
</feature>
<dbReference type="InterPro" id="IPR000742">
    <property type="entry name" value="EGF"/>
</dbReference>
<dbReference type="InterPro" id="IPR002557">
    <property type="entry name" value="Chitin-bd_dom"/>
</dbReference>
<dbReference type="Gene3D" id="1.10.1410.40">
    <property type="match status" value="1"/>
</dbReference>
<feature type="disulfide bond" evidence="1">
    <location>
        <begin position="412"/>
        <end position="421"/>
    </location>
</feature>
<proteinExistence type="predicted"/>
<dbReference type="SMART" id="SM00181">
    <property type="entry name" value="EGF"/>
    <property type="match status" value="5"/>
</dbReference>
<dbReference type="PANTHER" id="PTHR45762">
    <property type="entry name" value="ZINC FINGER RNA-BINDING PROTEIN"/>
    <property type="match status" value="1"/>
</dbReference>
<dbReference type="InterPro" id="IPR036508">
    <property type="entry name" value="Chitin-bd_dom_sf"/>
</dbReference>
<dbReference type="PROSITE" id="PS50940">
    <property type="entry name" value="CHIT_BIND_II"/>
    <property type="match status" value="1"/>
</dbReference>
<dbReference type="Pfam" id="PF20965">
    <property type="entry name" value="DZF_C"/>
    <property type="match status" value="1"/>
</dbReference>
<feature type="domain" description="EGF-like" evidence="2">
    <location>
        <begin position="426"/>
        <end position="466"/>
    </location>
</feature>
<feature type="domain" description="EGF-like" evidence="2">
    <location>
        <begin position="348"/>
        <end position="381"/>
    </location>
</feature>
<comment type="caution">
    <text evidence="1">Lacks conserved residue(s) required for the propagation of feature annotation.</text>
</comment>
<dbReference type="PANTHER" id="PTHR45762:SF3">
    <property type="entry name" value="ZINC-FINGER PROTEIN AT 72D, ISOFORM B"/>
    <property type="match status" value="1"/>
</dbReference>
<dbReference type="AlphaFoldDB" id="A0A813ZUG3"/>
<keyword evidence="1" id="KW-0245">EGF-like domain</keyword>
<keyword evidence="1" id="KW-1015">Disulfide bond</keyword>
<name>A0A813ZUG3_9BILA</name>
<dbReference type="SUPFAM" id="SSF57625">
    <property type="entry name" value="Invertebrate chitin-binding proteins"/>
    <property type="match status" value="1"/>
</dbReference>
<dbReference type="PROSITE" id="PS50026">
    <property type="entry name" value="EGF_3"/>
    <property type="match status" value="4"/>
</dbReference>
<feature type="disulfide bond" evidence="1">
    <location>
        <begin position="456"/>
        <end position="465"/>
    </location>
</feature>
<evidence type="ECO:0000259" key="4">
    <source>
        <dbReference type="PROSITE" id="PS51703"/>
    </source>
</evidence>
<feature type="domain" description="EGF-like" evidence="2">
    <location>
        <begin position="385"/>
        <end position="422"/>
    </location>
</feature>
<protein>
    <submittedName>
        <fullName evidence="5">Uncharacterized protein</fullName>
    </submittedName>
</protein>
<dbReference type="InterPro" id="IPR043519">
    <property type="entry name" value="NT_sf"/>
</dbReference>
<dbReference type="Gene3D" id="3.30.460.10">
    <property type="entry name" value="Beta Polymerase, domain 2"/>
    <property type="match status" value="1"/>
</dbReference>